<reference evidence="1 2" key="1">
    <citation type="submission" date="2016-10" db="EMBL/GenBank/DDBJ databases">
        <authorList>
            <person name="de Groot N.N."/>
        </authorList>
    </citation>
    <scope>NUCLEOTIDE SEQUENCE [LARGE SCALE GENOMIC DNA]</scope>
    <source>
        <strain evidence="1 2">DSM 26656</strain>
    </source>
</reference>
<evidence type="ECO:0000313" key="1">
    <source>
        <dbReference type="EMBL" id="SEG59676.1"/>
    </source>
</evidence>
<accession>A0A1H6BHH4</accession>
<keyword evidence="2" id="KW-1185">Reference proteome</keyword>
<dbReference type="AlphaFoldDB" id="A0A1H6BHH4"/>
<sequence length="250" mass="27501">MRAWTGWALRGAVCLLGFAGIAYGKVYLPDNGRTLDALARKVVLGESFPLPVLEAAIADGAPDRQSCDLGRLRSLTILRAQRADEIVTANNLERMDAAILDLGQVAERLLACSPRESFGWLMLYWSETRRNGLSEAAISALSRSYAFGPREAWVAIRRNAMAIGVLRHLPEGLQQQALSEFAALLEMQFTVQLAATLAMAPSDVQARLYGVAASASESARIRFSFALRARGMPTRELGLPIQPWRPWRMD</sequence>
<dbReference type="OrthoDB" id="8216936at2"/>
<organism evidence="1 2">
    <name type="scientific">Bosea lathyri</name>
    <dbReference type="NCBI Taxonomy" id="1036778"/>
    <lineage>
        <taxon>Bacteria</taxon>
        <taxon>Pseudomonadati</taxon>
        <taxon>Pseudomonadota</taxon>
        <taxon>Alphaproteobacteria</taxon>
        <taxon>Hyphomicrobiales</taxon>
        <taxon>Boseaceae</taxon>
        <taxon>Bosea</taxon>
    </lineage>
</organism>
<dbReference type="Proteomes" id="UP000236743">
    <property type="component" value="Unassembled WGS sequence"/>
</dbReference>
<proteinExistence type="predicted"/>
<dbReference type="RefSeq" id="WP_103873798.1">
    <property type="nucleotide sequence ID" value="NZ_FNUY01000007.1"/>
</dbReference>
<protein>
    <submittedName>
        <fullName evidence="1">Uncharacterized protein</fullName>
    </submittedName>
</protein>
<dbReference type="EMBL" id="FNUY01000007">
    <property type="protein sequence ID" value="SEG59676.1"/>
    <property type="molecule type" value="Genomic_DNA"/>
</dbReference>
<evidence type="ECO:0000313" key="2">
    <source>
        <dbReference type="Proteomes" id="UP000236743"/>
    </source>
</evidence>
<name>A0A1H6BHH4_9HYPH</name>
<gene>
    <name evidence="1" type="ORF">SAMN04488115_107210</name>
</gene>